<feature type="domain" description="Ketosynthase family 3 (KS3)" evidence="14">
    <location>
        <begin position="1"/>
        <end position="410"/>
    </location>
</feature>
<keyword evidence="10 11" id="KW-0012">Acyltransferase</keyword>
<keyword evidence="7" id="KW-0276">Fatty acid metabolism</keyword>
<dbReference type="UniPathway" id="UPA00094"/>
<keyword evidence="5 11" id="KW-0444">Lipid biosynthesis</keyword>
<reference evidence="15 16" key="1">
    <citation type="journal article" date="2015" name="Microbiome">
        <title>Genomic resolution of linkages in carbon, nitrogen, and sulfur cycling among widespread estuary sediment bacteria.</title>
        <authorList>
            <person name="Baker B.J."/>
            <person name="Lazar C.S."/>
            <person name="Teske A.P."/>
            <person name="Dick G.J."/>
        </authorList>
    </citation>
    <scope>NUCLEOTIDE SEQUENCE [LARGE SCALE GENOMIC DNA]</scope>
    <source>
        <strain evidence="15">SM23_42</strain>
    </source>
</reference>
<evidence type="ECO:0000256" key="8">
    <source>
        <dbReference type="ARBA" id="ARBA00023098"/>
    </source>
</evidence>
<dbReference type="InterPro" id="IPR014031">
    <property type="entry name" value="Ketoacyl_synth_C"/>
</dbReference>
<dbReference type="InterPro" id="IPR018201">
    <property type="entry name" value="Ketoacyl_synth_AS"/>
</dbReference>
<comment type="pathway">
    <text evidence="1 11">Lipid metabolism; fatty acid biosynthesis.</text>
</comment>
<comment type="function">
    <text evidence="11">Involved in the type II fatty acid elongation cycle. Catalyzes the elongation of a wide range of acyl-ACP by the addition of two carbons from malonyl-ACP to an acyl acceptor. Can efficiently catalyze the conversion of palmitoleoyl-ACP (cis-hexadec-9-enoyl-ACP) to cis-vaccenoyl-ACP (cis-octadec-11-enoyl-ACP), an essential step in the thermal regulation of fatty acid composition.</text>
</comment>
<name>A0A0S8FXG6_UNCW3</name>
<evidence type="ECO:0000256" key="7">
    <source>
        <dbReference type="ARBA" id="ARBA00022832"/>
    </source>
</evidence>
<dbReference type="PANTHER" id="PTHR11712:SF336">
    <property type="entry name" value="3-OXOACYL-[ACYL-CARRIER-PROTEIN] SYNTHASE, MITOCHONDRIAL"/>
    <property type="match status" value="1"/>
</dbReference>
<dbReference type="EC" id="2.3.1.179" evidence="3 11"/>
<dbReference type="InterPro" id="IPR016039">
    <property type="entry name" value="Thiolase-like"/>
</dbReference>
<dbReference type="SUPFAM" id="SSF53901">
    <property type="entry name" value="Thiolase-like"/>
    <property type="match status" value="2"/>
</dbReference>
<dbReference type="CDD" id="cd00834">
    <property type="entry name" value="KAS_I_II"/>
    <property type="match status" value="1"/>
</dbReference>
<evidence type="ECO:0000256" key="4">
    <source>
        <dbReference type="ARBA" id="ARBA00014657"/>
    </source>
</evidence>
<proteinExistence type="inferred from homology"/>
<dbReference type="PROSITE" id="PS52004">
    <property type="entry name" value="KS3_2"/>
    <property type="match status" value="1"/>
</dbReference>
<dbReference type="SMART" id="SM00825">
    <property type="entry name" value="PKS_KS"/>
    <property type="match status" value="1"/>
</dbReference>
<evidence type="ECO:0000313" key="16">
    <source>
        <dbReference type="Proteomes" id="UP000051373"/>
    </source>
</evidence>
<evidence type="ECO:0000256" key="13">
    <source>
        <dbReference type="RuleBase" id="RU003694"/>
    </source>
</evidence>
<organism evidence="15 16">
    <name type="scientific">candidate division WOR_3 bacterium SM23_42</name>
    <dbReference type="NCBI Taxonomy" id="1703779"/>
    <lineage>
        <taxon>Bacteria</taxon>
        <taxon>Bacteria division WOR-3</taxon>
    </lineage>
</organism>
<evidence type="ECO:0000256" key="11">
    <source>
        <dbReference type="PIRNR" id="PIRNR000447"/>
    </source>
</evidence>
<gene>
    <name evidence="15" type="ORF">AMJ83_02805</name>
</gene>
<dbReference type="PANTHER" id="PTHR11712">
    <property type="entry name" value="POLYKETIDE SYNTHASE-RELATED"/>
    <property type="match status" value="1"/>
</dbReference>
<keyword evidence="9 11" id="KW-0275">Fatty acid biosynthesis</keyword>
<evidence type="ECO:0000259" key="14">
    <source>
        <dbReference type="PROSITE" id="PS52004"/>
    </source>
</evidence>
<evidence type="ECO:0000256" key="3">
    <source>
        <dbReference type="ARBA" id="ARBA00012356"/>
    </source>
</evidence>
<accession>A0A0S8FXG6</accession>
<keyword evidence="8" id="KW-0443">Lipid metabolism</keyword>
<dbReference type="GO" id="GO:0004315">
    <property type="term" value="F:3-oxoacyl-[acyl-carrier-protein] synthase activity"/>
    <property type="evidence" value="ECO:0007669"/>
    <property type="project" value="UniProtKB-UniRule"/>
</dbReference>
<dbReference type="Pfam" id="PF00109">
    <property type="entry name" value="ketoacyl-synt"/>
    <property type="match status" value="1"/>
</dbReference>
<evidence type="ECO:0000256" key="12">
    <source>
        <dbReference type="PIRSR" id="PIRSR000447-1"/>
    </source>
</evidence>
<comment type="catalytic activity">
    <reaction evidence="11">
        <text>(9Z)-hexadecenoyl-[ACP] + malonyl-[ACP] + H(+) = 3-oxo-(11Z)-octadecenoyl-[ACP] + holo-[ACP] + CO2</text>
        <dbReference type="Rhea" id="RHEA:55040"/>
        <dbReference type="Rhea" id="RHEA-COMP:9623"/>
        <dbReference type="Rhea" id="RHEA-COMP:9685"/>
        <dbReference type="Rhea" id="RHEA-COMP:10800"/>
        <dbReference type="Rhea" id="RHEA-COMP:14074"/>
        <dbReference type="ChEBI" id="CHEBI:15378"/>
        <dbReference type="ChEBI" id="CHEBI:16526"/>
        <dbReference type="ChEBI" id="CHEBI:64479"/>
        <dbReference type="ChEBI" id="CHEBI:78449"/>
        <dbReference type="ChEBI" id="CHEBI:83989"/>
        <dbReference type="ChEBI" id="CHEBI:138538"/>
        <dbReference type="EC" id="2.3.1.179"/>
    </reaction>
</comment>
<evidence type="ECO:0000256" key="9">
    <source>
        <dbReference type="ARBA" id="ARBA00023160"/>
    </source>
</evidence>
<dbReference type="PIRSF" id="PIRSF000447">
    <property type="entry name" value="KAS_II"/>
    <property type="match status" value="1"/>
</dbReference>
<evidence type="ECO:0000256" key="1">
    <source>
        <dbReference type="ARBA" id="ARBA00005194"/>
    </source>
</evidence>
<dbReference type="InterPro" id="IPR000794">
    <property type="entry name" value="Beta-ketoacyl_synthase"/>
</dbReference>
<comment type="caution">
    <text evidence="15">The sequence shown here is derived from an EMBL/GenBank/DDBJ whole genome shotgun (WGS) entry which is preliminary data.</text>
</comment>
<dbReference type="PROSITE" id="PS00606">
    <property type="entry name" value="KS3_1"/>
    <property type="match status" value="1"/>
</dbReference>
<dbReference type="EMBL" id="LJUJ01000003">
    <property type="protein sequence ID" value="KPK64364.1"/>
    <property type="molecule type" value="Genomic_DNA"/>
</dbReference>
<keyword evidence="6 11" id="KW-0808">Transferase</keyword>
<comment type="catalytic activity">
    <reaction evidence="11">
        <text>a fatty acyl-[ACP] + malonyl-[ACP] + H(+) = a 3-oxoacyl-[ACP] + holo-[ACP] + CO2</text>
        <dbReference type="Rhea" id="RHEA:22836"/>
        <dbReference type="Rhea" id="RHEA-COMP:9623"/>
        <dbReference type="Rhea" id="RHEA-COMP:9685"/>
        <dbReference type="Rhea" id="RHEA-COMP:9916"/>
        <dbReference type="Rhea" id="RHEA-COMP:14125"/>
        <dbReference type="ChEBI" id="CHEBI:15378"/>
        <dbReference type="ChEBI" id="CHEBI:16526"/>
        <dbReference type="ChEBI" id="CHEBI:64479"/>
        <dbReference type="ChEBI" id="CHEBI:78449"/>
        <dbReference type="ChEBI" id="CHEBI:78776"/>
        <dbReference type="ChEBI" id="CHEBI:138651"/>
    </reaction>
</comment>
<sequence length="411" mass="44273">MRRVVITGLGAITPLGNNVKTTWDRLLKGESGIDRIKAFDTSDHTVKIAGEVKGFNPEERINPKLVRRLDRCVQFALWSAIEAVEDAKIDFSKYDADRIGVIIGSGIGGLSTWEAEHTKFLNQGPARVSPFLIPMMISDMTSGYVSIHWGLKGPNYTTVSACASGAHAIGNAFRVIKYGDADVVVTGGSEASVTPFSLAGFSNMRALSRRNDEPQKASRPFDKKRDGFVMAEGAATIILEELEFANQRDATIYGEILGFGATGDGFHITAPAPEGEGARRSMARSIRESGCSNEDIDYINTHGTSTELNDKFEARAIKDLFGAHAKKIVMNATKSMIGHSLGAAGAIEAVATILSIRDGVVHPTINLEEPDPECEGLDIARGQPRQLKIGHALSNSLGFGGHNVTICLKRF</sequence>
<dbReference type="GO" id="GO:0006633">
    <property type="term" value="P:fatty acid biosynthetic process"/>
    <property type="evidence" value="ECO:0007669"/>
    <property type="project" value="UniProtKB-UniRule"/>
</dbReference>
<dbReference type="STRING" id="1703779.AMJ83_02805"/>
<dbReference type="InterPro" id="IPR017568">
    <property type="entry name" value="3-oxoacyl-ACP_synth-2"/>
</dbReference>
<evidence type="ECO:0000256" key="6">
    <source>
        <dbReference type="ARBA" id="ARBA00022679"/>
    </source>
</evidence>
<evidence type="ECO:0000256" key="2">
    <source>
        <dbReference type="ARBA" id="ARBA00008467"/>
    </source>
</evidence>
<dbReference type="InterPro" id="IPR020841">
    <property type="entry name" value="PKS_Beta-ketoAc_synthase_dom"/>
</dbReference>
<protein>
    <recommendedName>
        <fullName evidence="4 11">3-oxoacyl-[acyl-carrier-protein] synthase 2</fullName>
        <ecNumber evidence="3 11">2.3.1.179</ecNumber>
    </recommendedName>
</protein>
<dbReference type="GO" id="GO:0005829">
    <property type="term" value="C:cytosol"/>
    <property type="evidence" value="ECO:0007669"/>
    <property type="project" value="TreeGrafter"/>
</dbReference>
<comment type="similarity">
    <text evidence="2 11 13">Belongs to the thiolase-like superfamily. Beta-ketoacyl-ACP synthases family.</text>
</comment>
<dbReference type="NCBIfam" id="TIGR03150">
    <property type="entry name" value="fabF"/>
    <property type="match status" value="1"/>
</dbReference>
<dbReference type="FunFam" id="3.40.47.10:FF:000009">
    <property type="entry name" value="3-oxoacyl-[acyl-carrier-protein] synthase 2"/>
    <property type="match status" value="1"/>
</dbReference>
<evidence type="ECO:0000256" key="5">
    <source>
        <dbReference type="ARBA" id="ARBA00022516"/>
    </source>
</evidence>
<dbReference type="AlphaFoldDB" id="A0A0S8FXG6"/>
<dbReference type="Gene3D" id="3.40.47.10">
    <property type="match status" value="1"/>
</dbReference>
<evidence type="ECO:0000256" key="10">
    <source>
        <dbReference type="ARBA" id="ARBA00023315"/>
    </source>
</evidence>
<dbReference type="PATRIC" id="fig|1703779.3.peg.561"/>
<dbReference type="InterPro" id="IPR014030">
    <property type="entry name" value="Ketoacyl_synth_N"/>
</dbReference>
<dbReference type="Pfam" id="PF02801">
    <property type="entry name" value="Ketoacyl-synt_C"/>
    <property type="match status" value="1"/>
</dbReference>
<dbReference type="NCBIfam" id="NF005589">
    <property type="entry name" value="PRK07314.1"/>
    <property type="match status" value="1"/>
</dbReference>
<evidence type="ECO:0000313" key="15">
    <source>
        <dbReference type="EMBL" id="KPK64364.1"/>
    </source>
</evidence>
<feature type="active site" description="For beta-ketoacyl synthase activity" evidence="12">
    <location>
        <position position="162"/>
    </location>
</feature>
<dbReference type="Proteomes" id="UP000051373">
    <property type="component" value="Unassembled WGS sequence"/>
</dbReference>